<feature type="compositionally biased region" description="Basic residues" evidence="14">
    <location>
        <begin position="47"/>
        <end position="59"/>
    </location>
</feature>
<dbReference type="KEGG" id="dqu:106747789"/>
<evidence type="ECO:0000256" key="9">
    <source>
        <dbReference type="ARBA" id="ARBA00022840"/>
    </source>
</evidence>
<comment type="cofactor">
    <cofactor evidence="1">
        <name>Mg(2+)</name>
        <dbReference type="ChEBI" id="CHEBI:18420"/>
    </cofactor>
</comment>
<keyword evidence="10" id="KW-0131">Cell cycle</keyword>
<comment type="catalytic activity">
    <reaction evidence="11">
        <text>L-threonyl-[protein] + ATP = O-phospho-L-threonyl-[protein] + ADP + H(+)</text>
        <dbReference type="Rhea" id="RHEA:46608"/>
        <dbReference type="Rhea" id="RHEA-COMP:11060"/>
        <dbReference type="Rhea" id="RHEA-COMP:11605"/>
        <dbReference type="ChEBI" id="CHEBI:15378"/>
        <dbReference type="ChEBI" id="CHEBI:30013"/>
        <dbReference type="ChEBI" id="CHEBI:30616"/>
        <dbReference type="ChEBI" id="CHEBI:61977"/>
        <dbReference type="ChEBI" id="CHEBI:456216"/>
        <dbReference type="EC" id="2.7.11.22"/>
    </reaction>
</comment>
<dbReference type="OrthoDB" id="647at2759"/>
<sequence>MDIDNQSEDGEIKKSPLKDMGDLYSFSEEEGGDTADSLDIKPPQAVVRHHKSSSSRRREKHSDRRSRRDEKERKSRQHDREDRHRDKHRHRRHVGEPLERSERLESSKRTRDRMERIDRMESHSRDRESSRHERKERSTGDRVLEDLRERLLDKRRERREEPRDIRDYKIESRRELRLEDTREMRESRDRRDVRMEDVRERREMRVVDDGGSRDRREIRVEEQRHIRMVVDEPFSENELIERPEKRRKRSHKHERMRERDQEKMEREKEHREKQLREAMEIVNDDISELEVQNEIPIQLKDPKEMTEQELRKERLLEADREMARRKEVSRIELEARRMKRGEKRPLSPEHNPDPSVVELSDESASPAHSEGAHSKSLESRHSSEGERSVRDRSSDRRSSDSSESSSDDDDESNESNKGSNGDSNDASDYNNPSPLSVDRLAKSDHSDGESPGHVDSNNAAKTVEKEEKKKEEEQQEPELPPYLPAIQGCRSVEEFQCLNRIEEGTYGVVYRARDKRTGEIVALKRLKMEKEKDGFPITSLREINTLLKAQHPNIVVVQEIVVGSNMDKIFIVMEYVEHDLKSLMETMKQKKQVFIPGEVKCLMQQLLRAVTHLHDNWILHRDLKTSNLLLSHRGILKVGDFGLAREYGSPLRYYTPIVVTLWYRAPELLLSNNDYKYLYSTPIDMWSVGCIFAELLRMEALFPGKSELDQLNKIFKELGTPSERIWPGYSRLPVVQKTTFAHYPVNSLRQRFSLSLSELGIELLNKFLTYDPRQRVTAEDALGHGYFTEVPLPIDPQMFPTWPAKSEQGVRTTNASPKPPSGGKEYKQLGDSDDADLSNSGFHMGLTESGRAPPVGGGFHLKF</sequence>
<evidence type="ECO:0000256" key="5">
    <source>
        <dbReference type="ARBA" id="ARBA00022553"/>
    </source>
</evidence>
<feature type="region of interest" description="Disordered" evidence="14">
    <location>
        <begin position="1"/>
        <end position="144"/>
    </location>
</feature>
<dbReference type="PROSITE" id="PS50011">
    <property type="entry name" value="PROTEIN_KINASE_DOM"/>
    <property type="match status" value="1"/>
</dbReference>
<keyword evidence="6" id="KW-0808">Transferase</keyword>
<evidence type="ECO:0000256" key="8">
    <source>
        <dbReference type="ARBA" id="ARBA00022777"/>
    </source>
</evidence>
<comment type="catalytic activity">
    <reaction evidence="12">
        <text>L-seryl-[protein] + ATP = O-phospho-L-seryl-[protein] + ADP + H(+)</text>
        <dbReference type="Rhea" id="RHEA:17989"/>
        <dbReference type="Rhea" id="RHEA-COMP:9863"/>
        <dbReference type="Rhea" id="RHEA-COMP:11604"/>
        <dbReference type="ChEBI" id="CHEBI:15378"/>
        <dbReference type="ChEBI" id="CHEBI:29999"/>
        <dbReference type="ChEBI" id="CHEBI:30616"/>
        <dbReference type="ChEBI" id="CHEBI:83421"/>
        <dbReference type="ChEBI" id="CHEBI:456216"/>
        <dbReference type="EC" id="2.7.11.22"/>
    </reaction>
</comment>
<dbReference type="GO" id="GO:0007346">
    <property type="term" value="P:regulation of mitotic cell cycle"/>
    <property type="evidence" value="ECO:0007669"/>
    <property type="project" value="TreeGrafter"/>
</dbReference>
<dbReference type="Gene3D" id="1.10.510.10">
    <property type="entry name" value="Transferase(Phosphotransferase) domain 1"/>
    <property type="match status" value="1"/>
</dbReference>
<dbReference type="Gene3D" id="3.30.200.20">
    <property type="entry name" value="Phosphorylase Kinase, domain 1"/>
    <property type="match status" value="1"/>
</dbReference>
<dbReference type="EC" id="2.7.11.22" evidence="3"/>
<dbReference type="CDD" id="cd07843">
    <property type="entry name" value="STKc_CDC2L1"/>
    <property type="match status" value="1"/>
</dbReference>
<reference evidence="17" key="1">
    <citation type="submission" date="2025-08" db="UniProtKB">
        <authorList>
            <consortium name="RefSeq"/>
        </authorList>
    </citation>
    <scope>IDENTIFICATION</scope>
</reference>
<keyword evidence="7" id="KW-0547">Nucleotide-binding</keyword>
<dbReference type="SMART" id="SM00220">
    <property type="entry name" value="S_TKc"/>
    <property type="match status" value="1"/>
</dbReference>
<feature type="compositionally biased region" description="Basic and acidic residues" evidence="14">
    <location>
        <begin position="94"/>
        <end position="144"/>
    </location>
</feature>
<feature type="region of interest" description="Disordered" evidence="14">
    <location>
        <begin position="158"/>
        <end position="195"/>
    </location>
</feature>
<dbReference type="InterPro" id="IPR050108">
    <property type="entry name" value="CDK"/>
</dbReference>
<dbReference type="InterPro" id="IPR000719">
    <property type="entry name" value="Prot_kinase_dom"/>
</dbReference>
<feature type="compositionally biased region" description="Basic and acidic residues" evidence="14">
    <location>
        <begin position="255"/>
        <end position="278"/>
    </location>
</feature>
<feature type="compositionally biased region" description="Basic and acidic residues" evidence="14">
    <location>
        <begin position="462"/>
        <end position="472"/>
    </location>
</feature>
<dbReference type="InterPro" id="IPR011009">
    <property type="entry name" value="Kinase-like_dom_sf"/>
</dbReference>
<evidence type="ECO:0000256" key="12">
    <source>
        <dbReference type="ARBA" id="ARBA00048367"/>
    </source>
</evidence>
<evidence type="ECO:0000313" key="17">
    <source>
        <dbReference type="RefSeq" id="XP_014481177.1"/>
    </source>
</evidence>
<feature type="region of interest" description="Disordered" evidence="14">
    <location>
        <begin position="241"/>
        <end position="278"/>
    </location>
</feature>
<evidence type="ECO:0000256" key="3">
    <source>
        <dbReference type="ARBA" id="ARBA00012425"/>
    </source>
</evidence>
<dbReference type="GeneID" id="106747789"/>
<evidence type="ECO:0000313" key="16">
    <source>
        <dbReference type="Proteomes" id="UP000515204"/>
    </source>
</evidence>
<feature type="compositionally biased region" description="Low complexity" evidence="14">
    <location>
        <begin position="415"/>
        <end position="428"/>
    </location>
</feature>
<dbReference type="PANTHER" id="PTHR24056">
    <property type="entry name" value="CELL DIVISION PROTEIN KINASE"/>
    <property type="match status" value="1"/>
</dbReference>
<dbReference type="PROSITE" id="PS00108">
    <property type="entry name" value="PROTEIN_KINASE_ST"/>
    <property type="match status" value="1"/>
</dbReference>
<dbReference type="Proteomes" id="UP000515204">
    <property type="component" value="Unplaced"/>
</dbReference>
<evidence type="ECO:0000256" key="1">
    <source>
        <dbReference type="ARBA" id="ARBA00001946"/>
    </source>
</evidence>
<keyword evidence="8 17" id="KW-0418">Kinase</keyword>
<feature type="compositionally biased region" description="Basic and acidic residues" evidence="14">
    <location>
        <begin position="300"/>
        <end position="336"/>
    </location>
</feature>
<feature type="region of interest" description="Disordered" evidence="14">
    <location>
        <begin position="296"/>
        <end position="484"/>
    </location>
</feature>
<evidence type="ECO:0000256" key="10">
    <source>
        <dbReference type="ARBA" id="ARBA00023306"/>
    </source>
</evidence>
<dbReference type="Pfam" id="PF00069">
    <property type="entry name" value="Pkinase"/>
    <property type="match status" value="1"/>
</dbReference>
<evidence type="ECO:0000256" key="2">
    <source>
        <dbReference type="ARBA" id="ARBA00006485"/>
    </source>
</evidence>
<evidence type="ECO:0000259" key="15">
    <source>
        <dbReference type="PROSITE" id="PS50011"/>
    </source>
</evidence>
<dbReference type="AlphaFoldDB" id="A0A6P3XSK0"/>
<gene>
    <name evidence="17" type="primary">LOC106747789</name>
</gene>
<proteinExistence type="inferred from homology"/>
<dbReference type="GO" id="GO:0005634">
    <property type="term" value="C:nucleus"/>
    <property type="evidence" value="ECO:0007669"/>
    <property type="project" value="TreeGrafter"/>
</dbReference>
<dbReference type="SUPFAM" id="SSF56112">
    <property type="entry name" value="Protein kinase-like (PK-like)"/>
    <property type="match status" value="1"/>
</dbReference>
<comment type="similarity">
    <text evidence="2">Belongs to the protein kinase superfamily. CMGC Ser/Thr protein kinase family. CDC2/CDKX subfamily.</text>
</comment>
<keyword evidence="4" id="KW-0723">Serine/threonine-protein kinase</keyword>
<dbReference type="InterPro" id="IPR045267">
    <property type="entry name" value="CDK11/PITSLRE_STKc"/>
</dbReference>
<dbReference type="FunFam" id="3.30.200.20:FF:000054">
    <property type="entry name" value="Cyclin-dependent kinase 11B"/>
    <property type="match status" value="1"/>
</dbReference>
<feature type="compositionally biased region" description="Basic residues" evidence="14">
    <location>
        <begin position="245"/>
        <end position="254"/>
    </location>
</feature>
<dbReference type="RefSeq" id="XP_014481177.1">
    <property type="nucleotide sequence ID" value="XM_014625691.1"/>
</dbReference>
<feature type="compositionally biased region" description="Basic and acidic residues" evidence="14">
    <location>
        <begin position="370"/>
        <end position="400"/>
    </location>
</feature>
<protein>
    <recommendedName>
        <fullName evidence="3">cyclin-dependent kinase</fullName>
        <ecNumber evidence="3">2.7.11.22</ecNumber>
    </recommendedName>
    <alternativeName>
        <fullName evidence="13">Galactosyltransferase-associated protein kinase p58/GTA</fullName>
    </alternativeName>
</protein>
<keyword evidence="5" id="KW-0597">Phosphoprotein</keyword>
<evidence type="ECO:0000256" key="4">
    <source>
        <dbReference type="ARBA" id="ARBA00022527"/>
    </source>
</evidence>
<dbReference type="InterPro" id="IPR008271">
    <property type="entry name" value="Ser/Thr_kinase_AS"/>
</dbReference>
<keyword evidence="16" id="KW-1185">Reference proteome</keyword>
<organism evidence="16 17">
    <name type="scientific">Dinoponera quadriceps</name>
    <name type="common">South American ant</name>
    <dbReference type="NCBI Taxonomy" id="609295"/>
    <lineage>
        <taxon>Eukaryota</taxon>
        <taxon>Metazoa</taxon>
        <taxon>Ecdysozoa</taxon>
        <taxon>Arthropoda</taxon>
        <taxon>Hexapoda</taxon>
        <taxon>Insecta</taxon>
        <taxon>Pterygota</taxon>
        <taxon>Neoptera</taxon>
        <taxon>Endopterygota</taxon>
        <taxon>Hymenoptera</taxon>
        <taxon>Apocrita</taxon>
        <taxon>Aculeata</taxon>
        <taxon>Formicoidea</taxon>
        <taxon>Formicidae</taxon>
        <taxon>Ponerinae</taxon>
        <taxon>Ponerini</taxon>
        <taxon>Dinoponera</taxon>
    </lineage>
</organism>
<evidence type="ECO:0000256" key="7">
    <source>
        <dbReference type="ARBA" id="ARBA00022741"/>
    </source>
</evidence>
<accession>A0A6P3XSK0</accession>
<dbReference type="FunFam" id="1.10.510.10:FF:000124">
    <property type="entry name" value="cyclin-dependent kinase 11B isoform X1"/>
    <property type="match status" value="1"/>
</dbReference>
<evidence type="ECO:0000256" key="11">
    <source>
        <dbReference type="ARBA" id="ARBA00047811"/>
    </source>
</evidence>
<feature type="compositionally biased region" description="Basic and acidic residues" evidence="14">
    <location>
        <begin position="60"/>
        <end position="84"/>
    </location>
</feature>
<feature type="region of interest" description="Disordered" evidence="14">
    <location>
        <begin position="801"/>
        <end position="858"/>
    </location>
</feature>
<feature type="compositionally biased region" description="Basic and acidic residues" evidence="14">
    <location>
        <begin position="439"/>
        <end position="452"/>
    </location>
</feature>
<feature type="compositionally biased region" description="Basic and acidic residues" evidence="14">
    <location>
        <begin position="343"/>
        <end position="352"/>
    </location>
</feature>
<name>A0A6P3XSK0_DINQU</name>
<feature type="compositionally biased region" description="Basic and acidic residues" evidence="14">
    <location>
        <begin position="10"/>
        <end position="21"/>
    </location>
</feature>
<feature type="domain" description="Protein kinase" evidence="15">
    <location>
        <begin position="495"/>
        <end position="787"/>
    </location>
</feature>
<evidence type="ECO:0000256" key="14">
    <source>
        <dbReference type="SAM" id="MobiDB-lite"/>
    </source>
</evidence>
<dbReference type="GO" id="GO:0004693">
    <property type="term" value="F:cyclin-dependent protein serine/threonine kinase activity"/>
    <property type="evidence" value="ECO:0007669"/>
    <property type="project" value="UniProtKB-EC"/>
</dbReference>
<evidence type="ECO:0000256" key="6">
    <source>
        <dbReference type="ARBA" id="ARBA00022679"/>
    </source>
</evidence>
<dbReference type="GO" id="GO:0005524">
    <property type="term" value="F:ATP binding"/>
    <property type="evidence" value="ECO:0007669"/>
    <property type="project" value="UniProtKB-KW"/>
</dbReference>
<keyword evidence="9" id="KW-0067">ATP-binding</keyword>
<evidence type="ECO:0000256" key="13">
    <source>
        <dbReference type="ARBA" id="ARBA00079859"/>
    </source>
</evidence>
<dbReference type="PANTHER" id="PTHR24056:SF107">
    <property type="entry name" value="CYCLIN-DEPENDENT KINASE 11A-RELATED"/>
    <property type="match status" value="1"/>
</dbReference>
<dbReference type="CTD" id="40292"/>